<dbReference type="EMBL" id="JAOPHQ010001517">
    <property type="protein sequence ID" value="KAK0150311.1"/>
    <property type="molecule type" value="Genomic_DNA"/>
</dbReference>
<evidence type="ECO:0000256" key="1">
    <source>
        <dbReference type="SAM" id="MobiDB-lite"/>
    </source>
</evidence>
<name>A0AA47N289_MERPO</name>
<proteinExistence type="predicted"/>
<dbReference type="AlphaFoldDB" id="A0AA47N289"/>
<protein>
    <recommendedName>
        <fullName evidence="4">DUF4371 domain-containing protein</fullName>
    </recommendedName>
</protein>
<evidence type="ECO:0000313" key="3">
    <source>
        <dbReference type="Proteomes" id="UP001174136"/>
    </source>
</evidence>
<reference evidence="2" key="1">
    <citation type="journal article" date="2023" name="Front. Mar. Sci.">
        <title>A new Merluccius polli reference genome to investigate the effects of global change in West African waters.</title>
        <authorList>
            <person name="Mateo J.L."/>
            <person name="Blanco-Fernandez C."/>
            <person name="Garcia-Vazquez E."/>
            <person name="Machado-Schiaffino G."/>
        </authorList>
    </citation>
    <scope>NUCLEOTIDE SEQUENCE</scope>
    <source>
        <strain evidence="2">C29</strain>
        <tissue evidence="2">Fin</tissue>
    </source>
</reference>
<organism evidence="2 3">
    <name type="scientific">Merluccius polli</name>
    <name type="common">Benguela hake</name>
    <name type="synonym">Merluccius cadenati</name>
    <dbReference type="NCBI Taxonomy" id="89951"/>
    <lineage>
        <taxon>Eukaryota</taxon>
        <taxon>Metazoa</taxon>
        <taxon>Chordata</taxon>
        <taxon>Craniata</taxon>
        <taxon>Vertebrata</taxon>
        <taxon>Euteleostomi</taxon>
        <taxon>Actinopterygii</taxon>
        <taxon>Neopterygii</taxon>
        <taxon>Teleostei</taxon>
        <taxon>Neoteleostei</taxon>
        <taxon>Acanthomorphata</taxon>
        <taxon>Zeiogadaria</taxon>
        <taxon>Gadariae</taxon>
        <taxon>Gadiformes</taxon>
        <taxon>Gadoidei</taxon>
        <taxon>Merlucciidae</taxon>
        <taxon>Merluccius</taxon>
    </lineage>
</organism>
<evidence type="ECO:0008006" key="4">
    <source>
        <dbReference type="Google" id="ProtNLM"/>
    </source>
</evidence>
<accession>A0AA47N289</accession>
<keyword evidence="3" id="KW-1185">Reference proteome</keyword>
<comment type="caution">
    <text evidence="2">The sequence shown here is derived from an EMBL/GenBank/DDBJ whole genome shotgun (WGS) entry which is preliminary data.</text>
</comment>
<dbReference type="Proteomes" id="UP001174136">
    <property type="component" value="Unassembled WGS sequence"/>
</dbReference>
<gene>
    <name evidence="2" type="ORF">N1851_008773</name>
</gene>
<sequence length="140" mass="15463">MTPKLLHKTSAHRPDTDFPKGRGTTGIPGCIFKRALMAFCCFHCLKIFQFWVSKTGKTALERFSMHEKSDGHKLAVTTAAHANRPVTTHLSSAVSMQQAENRANLLKIIGGEMFLARQGLAFRGHDHHEGNHGSALKIQS</sequence>
<evidence type="ECO:0000313" key="2">
    <source>
        <dbReference type="EMBL" id="KAK0150311.1"/>
    </source>
</evidence>
<feature type="compositionally biased region" description="Basic residues" evidence="1">
    <location>
        <begin position="1"/>
        <end position="11"/>
    </location>
</feature>
<feature type="region of interest" description="Disordered" evidence="1">
    <location>
        <begin position="1"/>
        <end position="20"/>
    </location>
</feature>